<reference evidence="6" key="1">
    <citation type="journal article" date="2019" name="Int. J. Syst. Evol. Microbiol.">
        <title>The Global Catalogue of Microorganisms (GCM) 10K type strain sequencing project: providing services to taxonomists for standard genome sequencing and annotation.</title>
        <authorList>
            <consortium name="The Broad Institute Genomics Platform"/>
            <consortium name="The Broad Institute Genome Sequencing Center for Infectious Disease"/>
            <person name="Wu L."/>
            <person name="Ma J."/>
        </authorList>
    </citation>
    <scope>NUCLEOTIDE SEQUENCE [LARGE SCALE GENOMIC DNA]</scope>
    <source>
        <strain evidence="6">KCTC 32255</strain>
    </source>
</reference>
<comment type="similarity">
    <text evidence="1">Belongs to the 'GDXG' lipolytic enzyme family.</text>
</comment>
<keyword evidence="6" id="KW-1185">Reference proteome</keyword>
<sequence length="330" mass="35920">MAMRLQDGTRIPRRAQSPWSGLSYRSRLLYAASWAAGRSVFRLGKLTPNSIATLQRLDRLAARAPAPRNAAITPKSFDGFDAEWVRARRADQPHTDGTILYFHGGGFFFCGLNTHRRGIAALSSSTRLPALSVAYRQLPETPIPGSVTDCLTAYQHLLDEGVPADKIVFAGDSAGGYLTFATTLRAREVGLPLPGGIVATSPLLDIDSSARIAHANARRDTYIPTNRLAELTDFWRGDPEHHEPPISPVNEDLTGMPPSLIMAAESEVLLCDAETMAERLWAAGASCKLQVWHGQVHAFPVLGYFSPETRAALRQIAAFTRETIGESGDD</sequence>
<evidence type="ECO:0000256" key="1">
    <source>
        <dbReference type="ARBA" id="ARBA00010515"/>
    </source>
</evidence>
<feature type="active site" evidence="3">
    <location>
        <position position="173"/>
    </location>
</feature>
<evidence type="ECO:0000313" key="6">
    <source>
        <dbReference type="Proteomes" id="UP001596337"/>
    </source>
</evidence>
<organism evidence="5 6">
    <name type="scientific">Haloechinothrix salitolerans</name>
    <dbReference type="NCBI Taxonomy" id="926830"/>
    <lineage>
        <taxon>Bacteria</taxon>
        <taxon>Bacillati</taxon>
        <taxon>Actinomycetota</taxon>
        <taxon>Actinomycetes</taxon>
        <taxon>Pseudonocardiales</taxon>
        <taxon>Pseudonocardiaceae</taxon>
        <taxon>Haloechinothrix</taxon>
    </lineage>
</organism>
<comment type="caution">
    <text evidence="5">The sequence shown here is derived from an EMBL/GenBank/DDBJ whole genome shotgun (WGS) entry which is preliminary data.</text>
</comment>
<proteinExistence type="inferred from homology"/>
<feature type="domain" description="Alpha/beta hydrolase fold-3" evidence="4">
    <location>
        <begin position="99"/>
        <end position="299"/>
    </location>
</feature>
<dbReference type="Gene3D" id="3.40.50.1820">
    <property type="entry name" value="alpha/beta hydrolase"/>
    <property type="match status" value="1"/>
</dbReference>
<dbReference type="GO" id="GO:0016787">
    <property type="term" value="F:hydrolase activity"/>
    <property type="evidence" value="ECO:0007669"/>
    <property type="project" value="UniProtKB-KW"/>
</dbReference>
<evidence type="ECO:0000313" key="5">
    <source>
        <dbReference type="EMBL" id="MFC6867637.1"/>
    </source>
</evidence>
<evidence type="ECO:0000256" key="3">
    <source>
        <dbReference type="PROSITE-ProRule" id="PRU10038"/>
    </source>
</evidence>
<accession>A0ABW2BYY0</accession>
<dbReference type="EMBL" id="JBHSXX010000001">
    <property type="protein sequence ID" value="MFC6867637.1"/>
    <property type="molecule type" value="Genomic_DNA"/>
</dbReference>
<evidence type="ECO:0000256" key="2">
    <source>
        <dbReference type="ARBA" id="ARBA00022801"/>
    </source>
</evidence>
<dbReference type="Pfam" id="PF07859">
    <property type="entry name" value="Abhydrolase_3"/>
    <property type="match status" value="1"/>
</dbReference>
<dbReference type="RefSeq" id="WP_345401178.1">
    <property type="nucleotide sequence ID" value="NZ_BAABLA010000104.1"/>
</dbReference>
<dbReference type="InterPro" id="IPR029058">
    <property type="entry name" value="AB_hydrolase_fold"/>
</dbReference>
<dbReference type="InterPro" id="IPR033140">
    <property type="entry name" value="Lipase_GDXG_put_SER_AS"/>
</dbReference>
<dbReference type="PROSITE" id="PS01174">
    <property type="entry name" value="LIPASE_GDXG_SER"/>
    <property type="match status" value="1"/>
</dbReference>
<protein>
    <submittedName>
        <fullName evidence="5">Alpha/beta hydrolase fold domain-containing protein</fullName>
    </submittedName>
</protein>
<dbReference type="PANTHER" id="PTHR48081">
    <property type="entry name" value="AB HYDROLASE SUPERFAMILY PROTEIN C4A8.06C"/>
    <property type="match status" value="1"/>
</dbReference>
<dbReference type="Proteomes" id="UP001596337">
    <property type="component" value="Unassembled WGS sequence"/>
</dbReference>
<dbReference type="SUPFAM" id="SSF53474">
    <property type="entry name" value="alpha/beta-Hydrolases"/>
    <property type="match status" value="1"/>
</dbReference>
<gene>
    <name evidence="5" type="ORF">ACFQGD_10795</name>
</gene>
<name>A0ABW2BYY0_9PSEU</name>
<dbReference type="InterPro" id="IPR050300">
    <property type="entry name" value="GDXG_lipolytic_enzyme"/>
</dbReference>
<dbReference type="InterPro" id="IPR013094">
    <property type="entry name" value="AB_hydrolase_3"/>
</dbReference>
<dbReference type="PANTHER" id="PTHR48081:SF8">
    <property type="entry name" value="ALPHA_BETA HYDROLASE FOLD-3 DOMAIN-CONTAINING PROTEIN-RELATED"/>
    <property type="match status" value="1"/>
</dbReference>
<keyword evidence="2 5" id="KW-0378">Hydrolase</keyword>
<evidence type="ECO:0000259" key="4">
    <source>
        <dbReference type="Pfam" id="PF07859"/>
    </source>
</evidence>